<gene>
    <name evidence="2" type="ORF">INR99_02085</name>
</gene>
<comment type="caution">
    <text evidence="2">The sequence shown here is derived from an EMBL/GenBank/DDBJ whole genome shotgun (WGS) entry which is preliminary data.</text>
</comment>
<feature type="transmembrane region" description="Helical" evidence="1">
    <location>
        <begin position="53"/>
        <end position="74"/>
    </location>
</feature>
<name>A0A8J7FIM9_9NEIS</name>
<accession>A0A8J7FIM9</accession>
<feature type="transmembrane region" description="Helical" evidence="1">
    <location>
        <begin position="86"/>
        <end position="110"/>
    </location>
</feature>
<dbReference type="EMBL" id="JADFUA010000001">
    <property type="protein sequence ID" value="MBE9608127.1"/>
    <property type="molecule type" value="Genomic_DNA"/>
</dbReference>
<evidence type="ECO:0000256" key="1">
    <source>
        <dbReference type="SAM" id="Phobius"/>
    </source>
</evidence>
<organism evidence="2 3">
    <name type="scientific">Chitinilyticum piscinae</name>
    <dbReference type="NCBI Taxonomy" id="2866724"/>
    <lineage>
        <taxon>Bacteria</taxon>
        <taxon>Pseudomonadati</taxon>
        <taxon>Pseudomonadota</taxon>
        <taxon>Betaproteobacteria</taxon>
        <taxon>Neisseriales</taxon>
        <taxon>Chitinibacteraceae</taxon>
        <taxon>Chitinilyticum</taxon>
    </lineage>
</organism>
<protein>
    <submittedName>
        <fullName evidence="2">Uncharacterized protein</fullName>
    </submittedName>
</protein>
<evidence type="ECO:0000313" key="3">
    <source>
        <dbReference type="Proteomes" id="UP000604481"/>
    </source>
</evidence>
<dbReference type="AlphaFoldDB" id="A0A8J7FIM9"/>
<dbReference type="RefSeq" id="WP_194114628.1">
    <property type="nucleotide sequence ID" value="NZ_JADFUA010000001.1"/>
</dbReference>
<keyword evidence="3" id="KW-1185">Reference proteome</keyword>
<keyword evidence="1" id="KW-1133">Transmembrane helix</keyword>
<keyword evidence="1" id="KW-0472">Membrane</keyword>
<keyword evidence="1" id="KW-0812">Transmembrane</keyword>
<dbReference type="Proteomes" id="UP000604481">
    <property type="component" value="Unassembled WGS sequence"/>
</dbReference>
<proteinExistence type="predicted"/>
<sequence>MKVENIFIFFLALRLLLWLLHRYPRSIVSRVAFAWVGPLPTEQELFAHFQLRWAIFSFGWLCHFAITFTFLYMIGTYFPNLSEQVWFEVGLFAVSLGLGVAVLATLGFLIKAGKAYWFGPNPRFGGFDQSDRAYN</sequence>
<reference evidence="2 3" key="1">
    <citation type="submission" date="2020-10" db="EMBL/GenBank/DDBJ databases">
        <title>The genome sequence of Chitinilyticum litopenaei 4Y14.</title>
        <authorList>
            <person name="Liu Y."/>
        </authorList>
    </citation>
    <scope>NUCLEOTIDE SEQUENCE [LARGE SCALE GENOMIC DNA]</scope>
    <source>
        <strain evidence="2 3">4Y14</strain>
    </source>
</reference>
<evidence type="ECO:0000313" key="2">
    <source>
        <dbReference type="EMBL" id="MBE9608127.1"/>
    </source>
</evidence>